<dbReference type="EMBL" id="JAULJE010000001">
    <property type="protein sequence ID" value="KAK1346410.1"/>
    <property type="molecule type" value="Genomic_DNA"/>
</dbReference>
<gene>
    <name evidence="1" type="ORF">QTO34_000266</name>
</gene>
<keyword evidence="2" id="KW-1185">Reference proteome</keyword>
<comment type="caution">
    <text evidence="1">The sequence shown here is derived from an EMBL/GenBank/DDBJ whole genome shotgun (WGS) entry which is preliminary data.</text>
</comment>
<dbReference type="Proteomes" id="UP001177744">
    <property type="component" value="Unassembled WGS sequence"/>
</dbReference>
<accession>A0AA40LUH8</accession>
<evidence type="ECO:0000313" key="1">
    <source>
        <dbReference type="EMBL" id="KAK1346410.1"/>
    </source>
</evidence>
<dbReference type="AlphaFoldDB" id="A0AA40LUH8"/>
<reference evidence="1" key="1">
    <citation type="submission" date="2023-06" db="EMBL/GenBank/DDBJ databases">
        <title>Reference genome for the Northern bat (Eptesicus nilssonii), a most northern bat species.</title>
        <authorList>
            <person name="Laine V.N."/>
            <person name="Pulliainen A.T."/>
            <person name="Lilley T.M."/>
        </authorList>
    </citation>
    <scope>NUCLEOTIDE SEQUENCE</scope>
    <source>
        <strain evidence="1">BLF_Eptnil</strain>
        <tissue evidence="1">Kidney</tissue>
    </source>
</reference>
<organism evidence="1 2">
    <name type="scientific">Cnephaeus nilssonii</name>
    <name type="common">Northern bat</name>
    <name type="synonym">Eptesicus nilssonii</name>
    <dbReference type="NCBI Taxonomy" id="3371016"/>
    <lineage>
        <taxon>Eukaryota</taxon>
        <taxon>Metazoa</taxon>
        <taxon>Chordata</taxon>
        <taxon>Craniata</taxon>
        <taxon>Vertebrata</taxon>
        <taxon>Euteleostomi</taxon>
        <taxon>Mammalia</taxon>
        <taxon>Eutheria</taxon>
        <taxon>Laurasiatheria</taxon>
        <taxon>Chiroptera</taxon>
        <taxon>Yangochiroptera</taxon>
        <taxon>Vespertilionidae</taxon>
        <taxon>Cnephaeus</taxon>
    </lineage>
</organism>
<name>A0AA40LUH8_CNENI</name>
<proteinExistence type="predicted"/>
<protein>
    <submittedName>
        <fullName evidence="1">Uncharacterized protein</fullName>
    </submittedName>
</protein>
<evidence type="ECO:0000313" key="2">
    <source>
        <dbReference type="Proteomes" id="UP001177744"/>
    </source>
</evidence>
<sequence>MILSLAVQEEWKLYTLQSKASSLEPELEKEFPLVWVEGHPPGLAKDQAPVLIDLKPGAQPVKISQYPIPREA</sequence>